<reference evidence="10" key="3">
    <citation type="submission" date="2015-06" db="UniProtKB">
        <authorList>
            <consortium name="EnsemblMetazoa"/>
        </authorList>
    </citation>
    <scope>IDENTIFICATION</scope>
</reference>
<dbReference type="InterPro" id="IPR011009">
    <property type="entry name" value="Kinase-like_dom_sf"/>
</dbReference>
<comment type="subcellular location">
    <subcellularLocation>
        <location evidence="1">Endomembrane system</location>
    </subcellularLocation>
</comment>
<dbReference type="GO" id="GO:0005524">
    <property type="term" value="F:ATP binding"/>
    <property type="evidence" value="ECO:0007669"/>
    <property type="project" value="UniProtKB-KW"/>
</dbReference>
<evidence type="ECO:0000256" key="2">
    <source>
        <dbReference type="ARBA" id="ARBA00022679"/>
    </source>
</evidence>
<evidence type="ECO:0000256" key="4">
    <source>
        <dbReference type="ARBA" id="ARBA00022777"/>
    </source>
</evidence>
<dbReference type="STRING" id="6412.T1FX84"/>
<dbReference type="Proteomes" id="UP000015101">
    <property type="component" value="Unassembled WGS sequence"/>
</dbReference>
<dbReference type="FunFam" id="1.10.510.10:FF:001512">
    <property type="entry name" value="Receptor tyrosine-protein kinase erbB-2"/>
    <property type="match status" value="1"/>
</dbReference>
<dbReference type="GO" id="GO:0007169">
    <property type="term" value="P:cell surface receptor protein tyrosine kinase signaling pathway"/>
    <property type="evidence" value="ECO:0000318"/>
    <property type="project" value="GO_Central"/>
</dbReference>
<evidence type="ECO:0000313" key="9">
    <source>
        <dbReference type="EMBL" id="ESO12788.1"/>
    </source>
</evidence>
<dbReference type="AlphaFoldDB" id="T1FX84"/>
<dbReference type="HOGENOM" id="CLU_000288_7_40_1"/>
<keyword evidence="11" id="KW-1185">Reference proteome</keyword>
<evidence type="ECO:0000256" key="5">
    <source>
        <dbReference type="ARBA" id="ARBA00022840"/>
    </source>
</evidence>
<keyword evidence="3" id="KW-0547">Nucleotide-binding</keyword>
<dbReference type="RefSeq" id="XP_009009508.1">
    <property type="nucleotide sequence ID" value="XM_009011260.1"/>
</dbReference>
<reference evidence="11" key="1">
    <citation type="submission" date="2012-12" db="EMBL/GenBank/DDBJ databases">
        <authorList>
            <person name="Hellsten U."/>
            <person name="Grimwood J."/>
            <person name="Chapman J.A."/>
            <person name="Shapiro H."/>
            <person name="Aerts A."/>
            <person name="Otillar R.P."/>
            <person name="Terry A.Y."/>
            <person name="Boore J.L."/>
            <person name="Simakov O."/>
            <person name="Marletaz F."/>
            <person name="Cho S.-J."/>
            <person name="Edsinger-Gonzales E."/>
            <person name="Havlak P."/>
            <person name="Kuo D.-H."/>
            <person name="Larsson T."/>
            <person name="Lv J."/>
            <person name="Arendt D."/>
            <person name="Savage R."/>
            <person name="Osoegawa K."/>
            <person name="de Jong P."/>
            <person name="Lindberg D.R."/>
            <person name="Seaver E.C."/>
            <person name="Weisblat D.A."/>
            <person name="Putnam N.H."/>
            <person name="Grigoriev I.V."/>
            <person name="Rokhsar D.S."/>
        </authorList>
    </citation>
    <scope>NUCLEOTIDE SEQUENCE</scope>
</reference>
<dbReference type="InterPro" id="IPR050122">
    <property type="entry name" value="RTK"/>
</dbReference>
<evidence type="ECO:0000313" key="11">
    <source>
        <dbReference type="Proteomes" id="UP000015101"/>
    </source>
</evidence>
<dbReference type="InterPro" id="IPR020635">
    <property type="entry name" value="Tyr_kinase_cat_dom"/>
</dbReference>
<dbReference type="KEGG" id="hro:HELRODRAFT_62957"/>
<dbReference type="OrthoDB" id="5984265at2759"/>
<keyword evidence="2" id="KW-0808">Transferase</keyword>
<dbReference type="SUPFAM" id="SSF56112">
    <property type="entry name" value="Protein kinase-like (PK-like)"/>
    <property type="match status" value="1"/>
</dbReference>
<dbReference type="InterPro" id="IPR001245">
    <property type="entry name" value="Ser-Thr/Tyr_kinase_cat_dom"/>
</dbReference>
<dbReference type="EMBL" id="KB095811">
    <property type="protein sequence ID" value="ESO12788.1"/>
    <property type="molecule type" value="Genomic_DNA"/>
</dbReference>
<evidence type="ECO:0000313" key="10">
    <source>
        <dbReference type="EnsemblMetazoa" id="HelroP62957"/>
    </source>
</evidence>
<dbReference type="eggNOG" id="KOG4278">
    <property type="taxonomic scope" value="Eukaryota"/>
</dbReference>
<dbReference type="GO" id="GO:0048468">
    <property type="term" value="P:cell development"/>
    <property type="evidence" value="ECO:0007669"/>
    <property type="project" value="UniProtKB-ARBA"/>
</dbReference>
<dbReference type="GO" id="GO:0050793">
    <property type="term" value="P:regulation of developmental process"/>
    <property type="evidence" value="ECO:0007669"/>
    <property type="project" value="UniProtKB-ARBA"/>
</dbReference>
<dbReference type="GeneID" id="20213432"/>
<keyword evidence="7" id="KW-0829">Tyrosine-protein kinase</keyword>
<evidence type="ECO:0000256" key="6">
    <source>
        <dbReference type="ARBA" id="ARBA00023136"/>
    </source>
</evidence>
<dbReference type="GO" id="GO:0012505">
    <property type="term" value="C:endomembrane system"/>
    <property type="evidence" value="ECO:0007669"/>
    <property type="project" value="UniProtKB-SubCell"/>
</dbReference>
<sequence>GHYGEVYKGFYHKYDGTLQPVALKMLKRSMCLKYHKEFEEEYNIMKDLKHDNIVCVIGRCTTMKVSSQVLVLEYVEKGSLREYLQKNQARLGVSILVKFGYEIACGMNFLAEKHIVHRDLASRNVLVTDDVHMKIGDFGLSRTLCPERDYYRSDENKELPAPWCAPEALEKRTFTEKTDVWSYGVTMWEIFSYGENPNLCEIKNLWMELHDGRRLEKPDICPKKVYGFIMQHCWDYYEQNRSNFRTILDDYRVMMTNYQIIE</sequence>
<protein>
    <recommendedName>
        <fullName evidence="8">Protein kinase domain-containing protein</fullName>
    </recommendedName>
</protein>
<dbReference type="EMBL" id="AMQM01000240">
    <property type="status" value="NOT_ANNOTATED_CDS"/>
    <property type="molecule type" value="Genomic_DNA"/>
</dbReference>
<dbReference type="PRINTS" id="PR00109">
    <property type="entry name" value="TYRKINASE"/>
</dbReference>
<keyword evidence="4" id="KW-0418">Kinase</keyword>
<keyword evidence="6" id="KW-0472">Membrane</keyword>
<dbReference type="PROSITE" id="PS50011">
    <property type="entry name" value="PROTEIN_KINASE_DOM"/>
    <property type="match status" value="1"/>
</dbReference>
<dbReference type="CDD" id="cd00192">
    <property type="entry name" value="PTKc"/>
    <property type="match status" value="1"/>
</dbReference>
<gene>
    <name evidence="10" type="primary">20213432</name>
    <name evidence="9" type="ORF">HELRODRAFT_62957</name>
</gene>
<accession>T1FX84</accession>
<dbReference type="CTD" id="20213432"/>
<dbReference type="GO" id="GO:0004714">
    <property type="term" value="F:transmembrane receptor protein tyrosine kinase activity"/>
    <property type="evidence" value="ECO:0000318"/>
    <property type="project" value="GO_Central"/>
</dbReference>
<evidence type="ECO:0000259" key="8">
    <source>
        <dbReference type="PROSITE" id="PS50011"/>
    </source>
</evidence>
<dbReference type="PANTHER" id="PTHR24416:SF621">
    <property type="entry name" value="TYROSINE KINASE RECEPTOR CAD96CA"/>
    <property type="match status" value="1"/>
</dbReference>
<dbReference type="GO" id="GO:0043235">
    <property type="term" value="C:receptor complex"/>
    <property type="evidence" value="ECO:0000318"/>
    <property type="project" value="GO_Central"/>
</dbReference>
<dbReference type="EnsemblMetazoa" id="HelroT62957">
    <property type="protein sequence ID" value="HelroP62957"/>
    <property type="gene ID" value="HelroG62957"/>
</dbReference>
<dbReference type="InterPro" id="IPR008266">
    <property type="entry name" value="Tyr_kinase_AS"/>
</dbReference>
<name>T1FX84_HELRO</name>
<proteinExistence type="predicted"/>
<dbReference type="PIRSF" id="PIRSF000654">
    <property type="entry name" value="Integrin-linked_kinase"/>
    <property type="match status" value="1"/>
</dbReference>
<dbReference type="GO" id="GO:0030182">
    <property type="term" value="P:neuron differentiation"/>
    <property type="evidence" value="ECO:0007669"/>
    <property type="project" value="UniProtKB-ARBA"/>
</dbReference>
<keyword evidence="5" id="KW-0067">ATP-binding</keyword>
<dbReference type="Gene3D" id="1.10.510.10">
    <property type="entry name" value="Transferase(Phosphotransferase) domain 1"/>
    <property type="match status" value="1"/>
</dbReference>
<reference evidence="9 11" key="2">
    <citation type="journal article" date="2013" name="Nature">
        <title>Insights into bilaterian evolution from three spiralian genomes.</title>
        <authorList>
            <person name="Simakov O."/>
            <person name="Marletaz F."/>
            <person name="Cho S.J."/>
            <person name="Edsinger-Gonzales E."/>
            <person name="Havlak P."/>
            <person name="Hellsten U."/>
            <person name="Kuo D.H."/>
            <person name="Larsson T."/>
            <person name="Lv J."/>
            <person name="Arendt D."/>
            <person name="Savage R."/>
            <person name="Osoegawa K."/>
            <person name="de Jong P."/>
            <person name="Grimwood J."/>
            <person name="Chapman J.A."/>
            <person name="Shapiro H."/>
            <person name="Aerts A."/>
            <person name="Otillar R.P."/>
            <person name="Terry A.Y."/>
            <person name="Boore J.L."/>
            <person name="Grigoriev I.V."/>
            <person name="Lindberg D.R."/>
            <person name="Seaver E.C."/>
            <person name="Weisblat D.A."/>
            <person name="Putnam N.H."/>
            <person name="Rokhsar D.S."/>
        </authorList>
    </citation>
    <scope>NUCLEOTIDE SEQUENCE</scope>
</reference>
<evidence type="ECO:0000256" key="3">
    <source>
        <dbReference type="ARBA" id="ARBA00022741"/>
    </source>
</evidence>
<dbReference type="OMA" id="PYETHIG"/>
<dbReference type="SMART" id="SM00219">
    <property type="entry name" value="TyrKc"/>
    <property type="match status" value="1"/>
</dbReference>
<organism evidence="10 11">
    <name type="scientific">Helobdella robusta</name>
    <name type="common">Californian leech</name>
    <dbReference type="NCBI Taxonomy" id="6412"/>
    <lineage>
        <taxon>Eukaryota</taxon>
        <taxon>Metazoa</taxon>
        <taxon>Spiralia</taxon>
        <taxon>Lophotrochozoa</taxon>
        <taxon>Annelida</taxon>
        <taxon>Clitellata</taxon>
        <taxon>Hirudinea</taxon>
        <taxon>Rhynchobdellida</taxon>
        <taxon>Glossiphoniidae</taxon>
        <taxon>Helobdella</taxon>
    </lineage>
</organism>
<evidence type="ECO:0000256" key="1">
    <source>
        <dbReference type="ARBA" id="ARBA00004308"/>
    </source>
</evidence>
<dbReference type="Pfam" id="PF07714">
    <property type="entry name" value="PK_Tyr_Ser-Thr"/>
    <property type="match status" value="1"/>
</dbReference>
<evidence type="ECO:0000256" key="7">
    <source>
        <dbReference type="ARBA" id="ARBA00023137"/>
    </source>
</evidence>
<dbReference type="PANTHER" id="PTHR24416">
    <property type="entry name" value="TYROSINE-PROTEIN KINASE RECEPTOR"/>
    <property type="match status" value="1"/>
</dbReference>
<dbReference type="InterPro" id="IPR000719">
    <property type="entry name" value="Prot_kinase_dom"/>
</dbReference>
<dbReference type="SMART" id="SM00220">
    <property type="entry name" value="S_TKc"/>
    <property type="match status" value="1"/>
</dbReference>
<dbReference type="PROSITE" id="PS00109">
    <property type="entry name" value="PROTEIN_KINASE_TYR"/>
    <property type="match status" value="1"/>
</dbReference>
<dbReference type="GO" id="GO:0005886">
    <property type="term" value="C:plasma membrane"/>
    <property type="evidence" value="ECO:0000318"/>
    <property type="project" value="GO_Central"/>
</dbReference>
<dbReference type="InParanoid" id="T1FX84"/>
<feature type="domain" description="Protein kinase" evidence="8">
    <location>
        <begin position="1"/>
        <end position="254"/>
    </location>
</feature>